<dbReference type="Pfam" id="PF03144">
    <property type="entry name" value="GTP_EFTU_D2"/>
    <property type="match status" value="1"/>
</dbReference>
<dbReference type="EC" id="3.6.5.3" evidence="2"/>
<keyword evidence="6" id="KW-0648">Protein biosynthesis</keyword>
<gene>
    <name evidence="10" type="ORF">QR98_0076750</name>
</gene>
<dbReference type="Pfam" id="PF03143">
    <property type="entry name" value="GTP_EFTU_D3"/>
    <property type="match status" value="1"/>
</dbReference>
<evidence type="ECO:0000256" key="4">
    <source>
        <dbReference type="ARBA" id="ARBA00022741"/>
    </source>
</evidence>
<dbReference type="PROSITE" id="PS00301">
    <property type="entry name" value="G_TR_1"/>
    <property type="match status" value="1"/>
</dbReference>
<dbReference type="Gene3D" id="3.40.50.300">
    <property type="entry name" value="P-loop containing nucleotide triphosphate hydrolases"/>
    <property type="match status" value="1"/>
</dbReference>
<dbReference type="InterPro" id="IPR050055">
    <property type="entry name" value="EF-Tu_GTPase"/>
</dbReference>
<dbReference type="NCBIfam" id="NF000766">
    <property type="entry name" value="PRK00049.1"/>
    <property type="match status" value="1"/>
</dbReference>
<evidence type="ECO:0000313" key="11">
    <source>
        <dbReference type="Proteomes" id="UP000616769"/>
    </source>
</evidence>
<dbReference type="EMBL" id="JXLN01013170">
    <property type="protein sequence ID" value="KPM09142.1"/>
    <property type="molecule type" value="Genomic_DNA"/>
</dbReference>
<dbReference type="VEuPathDB" id="VectorBase:SSCA009549"/>
<organism evidence="10 11">
    <name type="scientific">Sarcoptes scabiei</name>
    <name type="common">Itch mite</name>
    <name type="synonym">Acarus scabiei</name>
    <dbReference type="NCBI Taxonomy" id="52283"/>
    <lineage>
        <taxon>Eukaryota</taxon>
        <taxon>Metazoa</taxon>
        <taxon>Ecdysozoa</taxon>
        <taxon>Arthropoda</taxon>
        <taxon>Chelicerata</taxon>
        <taxon>Arachnida</taxon>
        <taxon>Acari</taxon>
        <taxon>Acariformes</taxon>
        <taxon>Sarcoptiformes</taxon>
        <taxon>Astigmata</taxon>
        <taxon>Psoroptidia</taxon>
        <taxon>Sarcoptoidea</taxon>
        <taxon>Sarcoptidae</taxon>
        <taxon>Sarcoptinae</taxon>
        <taxon>Sarcoptes</taxon>
    </lineage>
</organism>
<evidence type="ECO:0000256" key="3">
    <source>
        <dbReference type="ARBA" id="ARBA00017898"/>
    </source>
</evidence>
<keyword evidence="4" id="KW-0547">Nucleotide-binding</keyword>
<dbReference type="InterPro" id="IPR027417">
    <property type="entry name" value="P-loop_NTPase"/>
</dbReference>
<evidence type="ECO:0000256" key="6">
    <source>
        <dbReference type="ARBA" id="ARBA00022917"/>
    </source>
</evidence>
<dbReference type="NCBIfam" id="TIGR00231">
    <property type="entry name" value="small_GTP"/>
    <property type="match status" value="1"/>
</dbReference>
<dbReference type="InterPro" id="IPR004160">
    <property type="entry name" value="Transl_elong_EFTu/EF1A_C"/>
</dbReference>
<dbReference type="InterPro" id="IPR041709">
    <property type="entry name" value="EF-Tu_GTP-bd"/>
</dbReference>
<dbReference type="InterPro" id="IPR005225">
    <property type="entry name" value="Small_GTP-bd"/>
</dbReference>
<dbReference type="SUPFAM" id="SSF50447">
    <property type="entry name" value="Translation proteins"/>
    <property type="match status" value="1"/>
</dbReference>
<keyword evidence="5 10" id="KW-0251">Elongation factor</keyword>
<dbReference type="Pfam" id="PF00009">
    <property type="entry name" value="GTP_EFTU"/>
    <property type="match status" value="1"/>
</dbReference>
<dbReference type="InterPro" id="IPR009001">
    <property type="entry name" value="Transl_elong_EF1A/Init_IF2_C"/>
</dbReference>
<comment type="catalytic activity">
    <reaction evidence="8">
        <text>GTP + H2O = GDP + phosphate + H(+)</text>
        <dbReference type="Rhea" id="RHEA:19669"/>
        <dbReference type="ChEBI" id="CHEBI:15377"/>
        <dbReference type="ChEBI" id="CHEBI:15378"/>
        <dbReference type="ChEBI" id="CHEBI:37565"/>
        <dbReference type="ChEBI" id="CHEBI:43474"/>
        <dbReference type="ChEBI" id="CHEBI:58189"/>
        <dbReference type="EC" id="3.6.5.3"/>
    </reaction>
    <physiologicalReaction direction="left-to-right" evidence="8">
        <dbReference type="Rhea" id="RHEA:19670"/>
    </physiologicalReaction>
</comment>
<evidence type="ECO:0000256" key="8">
    <source>
        <dbReference type="ARBA" id="ARBA00051990"/>
    </source>
</evidence>
<name>A0A132ADU1_SARSC</name>
<keyword evidence="7" id="KW-0342">GTP-binding</keyword>
<dbReference type="GO" id="GO:0003924">
    <property type="term" value="F:GTPase activity"/>
    <property type="evidence" value="ECO:0007669"/>
    <property type="project" value="InterPro"/>
</dbReference>
<evidence type="ECO:0000313" key="10">
    <source>
        <dbReference type="EMBL" id="KPM09142.1"/>
    </source>
</evidence>
<dbReference type="CDD" id="cd01884">
    <property type="entry name" value="EF_Tu"/>
    <property type="match status" value="1"/>
</dbReference>
<dbReference type="PANTHER" id="PTHR43721:SF2">
    <property type="entry name" value="ELONGATION FACTOR TU, MITOCHONDRIAL"/>
    <property type="match status" value="1"/>
</dbReference>
<dbReference type="GO" id="GO:0003746">
    <property type="term" value="F:translation elongation factor activity"/>
    <property type="evidence" value="ECO:0007669"/>
    <property type="project" value="UniProtKB-KW"/>
</dbReference>
<evidence type="ECO:0000259" key="9">
    <source>
        <dbReference type="PROSITE" id="PS51722"/>
    </source>
</evidence>
<dbReference type="FunFam" id="2.40.30.10:FF:000085">
    <property type="entry name" value="Elongation factor Tu"/>
    <property type="match status" value="1"/>
</dbReference>
<dbReference type="AlphaFoldDB" id="A0A132ADU1"/>
<dbReference type="InterPro" id="IPR004161">
    <property type="entry name" value="EFTu-like_2"/>
</dbReference>
<dbReference type="PROSITE" id="PS51722">
    <property type="entry name" value="G_TR_2"/>
    <property type="match status" value="1"/>
</dbReference>
<sequence>MCVFDSKRIFLTILDEFDYHLMMQLFKRNRSIISSYLKLFLDSNVLSKSIVSKLKPRSTSARVFSSKPIDTKEHINIGTIGHVDHGKTTLTSALTKISFENGFSNFRDFESIDKAPEEQLRGVTINASHVEYFTEKRHYAHTDCPGHQDYVKNMICGTSQMDGAILVVAASEGSMPQTREHLILSKQIGVEKIVVYVNKCDLVDNEIKELVEIEVRDLLNSLGFDGDDSPFVYGSALLALEEKQPTELGKKSVQKLMDVLDTYIVSPNRDVESPFAMSIESQLNVHGRGTVIIGTVQSGEISKGSNVEVIGWNKQYKTVITDIQMFGRTYAKCKAGDHVGLLCRGLKTNQIKRGMIICKPGCIDLANRFVADIYLLSSTEGGRQKPISNKFIQQIFSKTWSSGARLDVPEESGGLLMPGDHGKVHVTLQFMMPLSLGQKFTIRENNRTIASGIVSSLLPTINTENTNLGKLDLNCGENVNIKSKR</sequence>
<dbReference type="SUPFAM" id="SSF52540">
    <property type="entry name" value="P-loop containing nucleoside triphosphate hydrolases"/>
    <property type="match status" value="1"/>
</dbReference>
<dbReference type="Gene3D" id="2.40.30.10">
    <property type="entry name" value="Translation factors"/>
    <property type="match status" value="2"/>
</dbReference>
<accession>A0A132ADU1</accession>
<dbReference type="NCBIfam" id="NF009373">
    <property type="entry name" value="PRK12736.1"/>
    <property type="match status" value="1"/>
</dbReference>
<dbReference type="GO" id="GO:0070125">
    <property type="term" value="P:mitochondrial translational elongation"/>
    <property type="evidence" value="ECO:0007669"/>
    <property type="project" value="TreeGrafter"/>
</dbReference>
<evidence type="ECO:0000256" key="7">
    <source>
        <dbReference type="ARBA" id="ARBA00023134"/>
    </source>
</evidence>
<dbReference type="FunFam" id="3.40.50.300:FF:000003">
    <property type="entry name" value="Elongation factor Tu"/>
    <property type="match status" value="1"/>
</dbReference>
<dbReference type="InterPro" id="IPR000795">
    <property type="entry name" value="T_Tr_GTP-bd_dom"/>
</dbReference>
<dbReference type="GO" id="GO:0005525">
    <property type="term" value="F:GTP binding"/>
    <property type="evidence" value="ECO:0007669"/>
    <property type="project" value="UniProtKB-KW"/>
</dbReference>
<proteinExistence type="inferred from homology"/>
<evidence type="ECO:0000256" key="1">
    <source>
        <dbReference type="ARBA" id="ARBA00007249"/>
    </source>
</evidence>
<comment type="caution">
    <text evidence="10">The sequence shown here is derived from an EMBL/GenBank/DDBJ whole genome shotgun (WGS) entry which is preliminary data.</text>
</comment>
<dbReference type="NCBIfam" id="NF009372">
    <property type="entry name" value="PRK12735.1"/>
    <property type="match status" value="1"/>
</dbReference>
<dbReference type="SUPFAM" id="SSF50465">
    <property type="entry name" value="EF-Tu/eEF-1alpha/eIF2-gamma C-terminal domain"/>
    <property type="match status" value="1"/>
</dbReference>
<feature type="domain" description="Tr-type G" evidence="9">
    <location>
        <begin position="72"/>
        <end position="268"/>
    </location>
</feature>
<evidence type="ECO:0000256" key="5">
    <source>
        <dbReference type="ARBA" id="ARBA00022768"/>
    </source>
</evidence>
<protein>
    <recommendedName>
        <fullName evidence="3">Elongation factor Tu, mitochondrial</fullName>
        <ecNumber evidence="2">3.6.5.3</ecNumber>
    </recommendedName>
</protein>
<dbReference type="PRINTS" id="PR00315">
    <property type="entry name" value="ELONGATNFCT"/>
</dbReference>
<dbReference type="PANTHER" id="PTHR43721">
    <property type="entry name" value="ELONGATION FACTOR TU-RELATED"/>
    <property type="match status" value="1"/>
</dbReference>
<dbReference type="Proteomes" id="UP000616769">
    <property type="component" value="Unassembled WGS sequence"/>
</dbReference>
<reference evidence="10 11" key="1">
    <citation type="journal article" date="2015" name="Parasit. Vectors">
        <title>Draft genome of the scabies mite.</title>
        <authorList>
            <person name="Rider S.D.Jr."/>
            <person name="Morgan M.S."/>
            <person name="Arlian L.G."/>
        </authorList>
    </citation>
    <scope>NUCLEOTIDE SEQUENCE [LARGE SCALE GENOMIC DNA]</scope>
    <source>
        <strain evidence="10">Arlian Lab</strain>
    </source>
</reference>
<comment type="similarity">
    <text evidence="1">Belongs to the TRAFAC class translation factor GTPase superfamily. Classic translation factor GTPase family. EF-Tu/EF-1A subfamily.</text>
</comment>
<dbReference type="GO" id="GO:0005739">
    <property type="term" value="C:mitochondrion"/>
    <property type="evidence" value="ECO:0007669"/>
    <property type="project" value="TreeGrafter"/>
</dbReference>
<dbReference type="InterPro" id="IPR009000">
    <property type="entry name" value="Transl_B-barrel_sf"/>
</dbReference>
<dbReference type="OrthoDB" id="2067at2759"/>
<dbReference type="InterPro" id="IPR031157">
    <property type="entry name" value="G_TR_CS"/>
</dbReference>
<evidence type="ECO:0000256" key="2">
    <source>
        <dbReference type="ARBA" id="ARBA00011986"/>
    </source>
</evidence>